<evidence type="ECO:0000313" key="4">
    <source>
        <dbReference type="EMBL" id="ELT95264.1"/>
    </source>
</evidence>
<feature type="region of interest" description="Disordered" evidence="2">
    <location>
        <begin position="663"/>
        <end position="722"/>
    </location>
</feature>
<evidence type="ECO:0000256" key="2">
    <source>
        <dbReference type="SAM" id="MobiDB-lite"/>
    </source>
</evidence>
<dbReference type="OrthoDB" id="28947at2759"/>
<dbReference type="InterPro" id="IPR005612">
    <property type="entry name" value="CCAAT-binding_factor"/>
</dbReference>
<accession>R7TNQ2</accession>
<organism evidence="4">
    <name type="scientific">Capitella teleta</name>
    <name type="common">Polychaete worm</name>
    <dbReference type="NCBI Taxonomy" id="283909"/>
    <lineage>
        <taxon>Eukaryota</taxon>
        <taxon>Metazoa</taxon>
        <taxon>Spiralia</taxon>
        <taxon>Lophotrochozoa</taxon>
        <taxon>Annelida</taxon>
        <taxon>Polychaeta</taxon>
        <taxon>Sedentaria</taxon>
        <taxon>Scolecida</taxon>
        <taxon>Capitellidae</taxon>
        <taxon>Capitella</taxon>
    </lineage>
</organism>
<proteinExistence type="inferred from homology"/>
<protein>
    <recommendedName>
        <fullName evidence="3">CCAAT-binding factor domain-containing protein</fullName>
    </recommendedName>
</protein>
<feature type="compositionally biased region" description="Basic residues" evidence="2">
    <location>
        <begin position="698"/>
        <end position="722"/>
    </location>
</feature>
<dbReference type="PANTHER" id="PTHR12048:SF0">
    <property type="entry name" value="CCAAT_ENHANCER-BINDING PROTEIN ZETA"/>
    <property type="match status" value="1"/>
</dbReference>
<feature type="compositionally biased region" description="Acidic residues" evidence="2">
    <location>
        <begin position="557"/>
        <end position="573"/>
    </location>
</feature>
<reference evidence="5" key="3">
    <citation type="submission" date="2015-06" db="UniProtKB">
        <authorList>
            <consortium name="EnsemblMetazoa"/>
        </authorList>
    </citation>
    <scope>IDENTIFICATION</scope>
</reference>
<comment type="similarity">
    <text evidence="1">Belongs to the CBF/MAK21 family.</text>
</comment>
<feature type="region of interest" description="Disordered" evidence="2">
    <location>
        <begin position="514"/>
        <end position="639"/>
    </location>
</feature>
<sequence length="722" mass="83116">MTTRKINKLLLDNISQTKQKILGIVYQLLANKPEQEKRLLSLLVNKVGDPERQTAAKSIQLLTKLVDQHPNMKPIVTQEVERLLFRPNVANKAQYYGICFLHSVKLRPDVDNDLATRLVNLYFSLFQLYIKRGEVDGKMLRALLTGVNHAYSVAKVQIVFRDDSSADRFYMALYNKLIDPDLLQTAHQPLFLNLMFRALSNDPTDRRVKAFIKRILQICCYMQPTFVCGALILISEVLKVKKHILILTKESNSSAIKQEVKQEVEKAKIPIEIDEDDDDELEHFVDAPEEDESGEEADQKPHLDDIAEIDRKPDITLTSWEHRRNLPSQRGSRNYDAYNRNPLHCGADTECTWELQRLCTHYHPSVTLFASTLLKKLPLKYSGKPLEDFTLTRFLDRFVFRNPKNVTAAEEKATKRHGYVAKGVRAMPINSEQFLRMDPEKVPVDERFFYEYFKQNAKGRPEKTKKKKKHEDDGSESDGSIDDDDFDAFLDRFEAGTVQDKDIDLDFAGEYKNQKTSKKKKGKHDDEEEDESDLSDADVDFDDDDDLRKEFEREMAEAELDIGDEEDEEEEDMAGQGEDVVLGGSDDDDDDEAEEFDEEAVAFSDEEEVPEVKKATKRKKSRDLIEDHDDEFEDDLPDMQKRSKNDLTAMFASADEFADVLEETGDDDFNMGGTDDLDVRGAGDMKQVKWEAQQQKKEWRKRKNEGGKKAAKGKTFKRKGRK</sequence>
<dbReference type="STRING" id="283909.R7TNQ2"/>
<dbReference type="GO" id="GO:0005634">
    <property type="term" value="C:nucleus"/>
    <property type="evidence" value="ECO:0007669"/>
    <property type="project" value="UniProtKB-ARBA"/>
</dbReference>
<gene>
    <name evidence="4" type="ORF">CAPTEDRAFT_227917</name>
</gene>
<dbReference type="SUPFAM" id="SSF48371">
    <property type="entry name" value="ARM repeat"/>
    <property type="match status" value="1"/>
</dbReference>
<feature type="region of interest" description="Disordered" evidence="2">
    <location>
        <begin position="460"/>
        <end position="484"/>
    </location>
</feature>
<evidence type="ECO:0000313" key="6">
    <source>
        <dbReference type="Proteomes" id="UP000014760"/>
    </source>
</evidence>
<dbReference type="EMBL" id="KB309179">
    <property type="protein sequence ID" value="ELT95264.1"/>
    <property type="molecule type" value="Genomic_DNA"/>
</dbReference>
<dbReference type="Proteomes" id="UP000014760">
    <property type="component" value="Unassembled WGS sequence"/>
</dbReference>
<dbReference type="FunCoup" id="R7TNQ2">
    <property type="interactions" value="1280"/>
</dbReference>
<keyword evidence="6" id="KW-1185">Reference proteome</keyword>
<feature type="domain" description="CCAAT-binding factor" evidence="3">
    <location>
        <begin position="164"/>
        <end position="370"/>
    </location>
</feature>
<feature type="compositionally biased region" description="Acidic residues" evidence="2">
    <location>
        <begin position="526"/>
        <end position="545"/>
    </location>
</feature>
<reference evidence="4 6" key="2">
    <citation type="journal article" date="2013" name="Nature">
        <title>Insights into bilaterian evolution from three spiralian genomes.</title>
        <authorList>
            <person name="Simakov O."/>
            <person name="Marletaz F."/>
            <person name="Cho S.J."/>
            <person name="Edsinger-Gonzales E."/>
            <person name="Havlak P."/>
            <person name="Hellsten U."/>
            <person name="Kuo D.H."/>
            <person name="Larsson T."/>
            <person name="Lv J."/>
            <person name="Arendt D."/>
            <person name="Savage R."/>
            <person name="Osoegawa K."/>
            <person name="de Jong P."/>
            <person name="Grimwood J."/>
            <person name="Chapman J.A."/>
            <person name="Shapiro H."/>
            <person name="Aerts A."/>
            <person name="Otillar R.P."/>
            <person name="Terry A.Y."/>
            <person name="Boore J.L."/>
            <person name="Grigoriev I.V."/>
            <person name="Lindberg D.R."/>
            <person name="Seaver E.C."/>
            <person name="Weisblat D.A."/>
            <person name="Putnam N.H."/>
            <person name="Rokhsar D.S."/>
        </authorList>
    </citation>
    <scope>NUCLEOTIDE SEQUENCE</scope>
    <source>
        <strain evidence="4 6">I ESC-2004</strain>
    </source>
</reference>
<dbReference type="Pfam" id="PF03914">
    <property type="entry name" value="CBF"/>
    <property type="match status" value="1"/>
</dbReference>
<dbReference type="AlphaFoldDB" id="R7TNQ2"/>
<dbReference type="PANTHER" id="PTHR12048">
    <property type="entry name" value="CCAAT-BINDING FACTOR-RELATED"/>
    <property type="match status" value="1"/>
</dbReference>
<name>R7TNQ2_CAPTE</name>
<feature type="compositionally biased region" description="Basic and acidic residues" evidence="2">
    <location>
        <begin position="546"/>
        <end position="556"/>
    </location>
</feature>
<dbReference type="EMBL" id="AMQN01011908">
    <property type="status" value="NOT_ANNOTATED_CDS"/>
    <property type="molecule type" value="Genomic_DNA"/>
</dbReference>
<feature type="compositionally biased region" description="Acidic residues" evidence="2">
    <location>
        <begin position="626"/>
        <end position="637"/>
    </location>
</feature>
<dbReference type="InterPro" id="IPR016024">
    <property type="entry name" value="ARM-type_fold"/>
</dbReference>
<reference evidence="6" key="1">
    <citation type="submission" date="2012-12" db="EMBL/GenBank/DDBJ databases">
        <authorList>
            <person name="Hellsten U."/>
            <person name="Grimwood J."/>
            <person name="Chapman J.A."/>
            <person name="Shapiro H."/>
            <person name="Aerts A."/>
            <person name="Otillar R.P."/>
            <person name="Terry A.Y."/>
            <person name="Boore J.L."/>
            <person name="Simakov O."/>
            <person name="Marletaz F."/>
            <person name="Cho S.-J."/>
            <person name="Edsinger-Gonzales E."/>
            <person name="Havlak P."/>
            <person name="Kuo D.-H."/>
            <person name="Larsson T."/>
            <person name="Lv J."/>
            <person name="Arendt D."/>
            <person name="Savage R."/>
            <person name="Osoegawa K."/>
            <person name="de Jong P."/>
            <person name="Lindberg D.R."/>
            <person name="Seaver E.C."/>
            <person name="Weisblat D.A."/>
            <person name="Putnam N.H."/>
            <person name="Grigoriev I.V."/>
            <person name="Rokhsar D.S."/>
        </authorList>
    </citation>
    <scope>NUCLEOTIDE SEQUENCE</scope>
    <source>
        <strain evidence="6">I ESC-2004</strain>
    </source>
</reference>
<dbReference type="OMA" id="NKLGHPN"/>
<dbReference type="HOGENOM" id="CLU_003417_3_1_1"/>
<feature type="compositionally biased region" description="Acidic residues" evidence="2">
    <location>
        <begin position="585"/>
        <end position="609"/>
    </location>
</feature>
<feature type="compositionally biased region" description="Acidic residues" evidence="2">
    <location>
        <begin position="473"/>
        <end position="484"/>
    </location>
</feature>
<evidence type="ECO:0000313" key="5">
    <source>
        <dbReference type="EnsemblMetazoa" id="CapteP227917"/>
    </source>
</evidence>
<evidence type="ECO:0000259" key="3">
    <source>
        <dbReference type="Pfam" id="PF03914"/>
    </source>
</evidence>
<feature type="compositionally biased region" description="Low complexity" evidence="2">
    <location>
        <begin position="574"/>
        <end position="584"/>
    </location>
</feature>
<dbReference type="InterPro" id="IPR040155">
    <property type="entry name" value="CEBPZ/Mak21-like"/>
</dbReference>
<evidence type="ECO:0000256" key="1">
    <source>
        <dbReference type="ARBA" id="ARBA00007797"/>
    </source>
</evidence>
<dbReference type="EnsemblMetazoa" id="CapteT227917">
    <property type="protein sequence ID" value="CapteP227917"/>
    <property type="gene ID" value="CapteG227917"/>
</dbReference>
<feature type="compositionally biased region" description="Basic and acidic residues" evidence="2">
    <location>
        <begin position="677"/>
        <end position="697"/>
    </location>
</feature>